<dbReference type="AlphaFoldDB" id="A0A1M6H3Y4"/>
<proteinExistence type="predicted"/>
<dbReference type="Proteomes" id="UP000184080">
    <property type="component" value="Unassembled WGS sequence"/>
</dbReference>
<dbReference type="OrthoDB" id="1929632at2"/>
<name>A0A1M6H3Y4_9CLOT</name>
<sequence>MARVYGIKKGLAQNNVDDKTTKEIIGNGNLINVIERMENTLDSDTLHQILDSNACTGGKEFLKRCEKIGKEIADKTLSERIAHVNSISSDSEKIILNADNTLSVKWSFDNNGKYKCVCSATVITGVRVSELALENNKAGDCVMPLSYCYCCAGSGRRHLQLQLGVELKTKEVISSPINSKGEKPCEFIFEIVG</sequence>
<dbReference type="RefSeq" id="WP_073006739.1">
    <property type="nucleotide sequence ID" value="NZ_FQZO01000003.1"/>
</dbReference>
<evidence type="ECO:0000313" key="2">
    <source>
        <dbReference type="Proteomes" id="UP000184080"/>
    </source>
</evidence>
<accession>A0A1M6H3Y4</accession>
<protein>
    <submittedName>
        <fullName evidence="1">Uncharacterized protein</fullName>
    </submittedName>
</protein>
<keyword evidence="2" id="KW-1185">Reference proteome</keyword>
<reference evidence="1 2" key="1">
    <citation type="submission" date="2016-11" db="EMBL/GenBank/DDBJ databases">
        <authorList>
            <person name="Jaros S."/>
            <person name="Januszkiewicz K."/>
            <person name="Wedrychowicz H."/>
        </authorList>
    </citation>
    <scope>NUCLEOTIDE SEQUENCE [LARGE SCALE GENOMIC DNA]</scope>
    <source>
        <strain evidence="1 2">DSM 21864</strain>
    </source>
</reference>
<organism evidence="1 2">
    <name type="scientific">Clostridium amylolyticum</name>
    <dbReference type="NCBI Taxonomy" id="1121298"/>
    <lineage>
        <taxon>Bacteria</taxon>
        <taxon>Bacillati</taxon>
        <taxon>Bacillota</taxon>
        <taxon>Clostridia</taxon>
        <taxon>Eubacteriales</taxon>
        <taxon>Clostridiaceae</taxon>
        <taxon>Clostridium</taxon>
    </lineage>
</organism>
<gene>
    <name evidence="1" type="ORF">SAMN05444401_2357</name>
</gene>
<evidence type="ECO:0000313" key="1">
    <source>
        <dbReference type="EMBL" id="SHJ16862.1"/>
    </source>
</evidence>
<dbReference type="EMBL" id="FQZO01000003">
    <property type="protein sequence ID" value="SHJ16862.1"/>
    <property type="molecule type" value="Genomic_DNA"/>
</dbReference>